<dbReference type="OrthoDB" id="1882326at2759"/>
<evidence type="ECO:0000313" key="1">
    <source>
        <dbReference type="Proteomes" id="UP000235220"/>
    </source>
</evidence>
<dbReference type="Gramene" id="Jr13_00420_p1">
    <property type="protein sequence ID" value="cds.Jr13_00420_p1"/>
    <property type="gene ID" value="Jr13_00420"/>
</dbReference>
<sequence length="319" mass="35360">MQVVLKYQVIPEDLDTLVSARTKEDLKFMLDEYYDRHDQSQGTAGTPRIRVFLFPSNPIIVDNYQLATMASYVNEPGHAILLEQRYIDAINGVIRTTTTTTTSTSTATAHSKLTSINASRVAFTISSVCSSPRSNSSPKGQNIDTHDHVNDTNSSTCIFSNGCLQNVGQGVTMHKVHSSPSLSSLNNVFQSNHGLANHHFYHHHNYQNHQKYGQHDQQYSYNGNHPRPTNLVPRKATIGSHEMLAKTLSSGRVEYTGTGTGSSLLTGYGLNNYYPTSRYKRDHHHHHQGGGHFDECGIFYACGTMGTLLPRSPRKAPLG</sequence>
<evidence type="ECO:0000313" key="2">
    <source>
        <dbReference type="RefSeq" id="XP_018817840.1"/>
    </source>
</evidence>
<dbReference type="STRING" id="51240.A0A2I4EEM1"/>
<dbReference type="SUPFAM" id="SSF54277">
    <property type="entry name" value="CAD &amp; PB1 domains"/>
    <property type="match status" value="1"/>
</dbReference>
<dbReference type="Proteomes" id="UP000235220">
    <property type="component" value="Chromosome 13"/>
</dbReference>
<reference evidence="2" key="1">
    <citation type="submission" date="2025-08" db="UniProtKB">
        <authorList>
            <consortium name="RefSeq"/>
        </authorList>
    </citation>
    <scope>IDENTIFICATION</scope>
    <source>
        <tissue evidence="2">Leaves</tissue>
    </source>
</reference>
<dbReference type="InterPro" id="IPR053198">
    <property type="entry name" value="Gynoecium_Dev_Regulator"/>
</dbReference>
<dbReference type="FunCoup" id="A0A2I4EEM1">
    <property type="interactions" value="153"/>
</dbReference>
<dbReference type="KEGG" id="jre:108988906"/>
<organism evidence="1 2">
    <name type="scientific">Juglans regia</name>
    <name type="common">English walnut</name>
    <dbReference type="NCBI Taxonomy" id="51240"/>
    <lineage>
        <taxon>Eukaryota</taxon>
        <taxon>Viridiplantae</taxon>
        <taxon>Streptophyta</taxon>
        <taxon>Embryophyta</taxon>
        <taxon>Tracheophyta</taxon>
        <taxon>Spermatophyta</taxon>
        <taxon>Magnoliopsida</taxon>
        <taxon>eudicotyledons</taxon>
        <taxon>Gunneridae</taxon>
        <taxon>Pentapetalae</taxon>
        <taxon>rosids</taxon>
        <taxon>fabids</taxon>
        <taxon>Fagales</taxon>
        <taxon>Juglandaceae</taxon>
        <taxon>Juglans</taxon>
    </lineage>
</organism>
<protein>
    <submittedName>
        <fullName evidence="2">Uncharacterized protein LOC108988906</fullName>
    </submittedName>
</protein>
<accession>A0A2I4EEM1</accession>
<dbReference type="RefSeq" id="XP_018817840.1">
    <property type="nucleotide sequence ID" value="XM_018962295.2"/>
</dbReference>
<dbReference type="PANTHER" id="PTHR31066:SF47">
    <property type="entry name" value="PB1 DOMAIN-CONTAINING PROTEIN"/>
    <property type="match status" value="1"/>
</dbReference>
<gene>
    <name evidence="2" type="primary">LOC108988906</name>
</gene>
<dbReference type="PANTHER" id="PTHR31066">
    <property type="entry name" value="OS05G0427100 PROTEIN-RELATED"/>
    <property type="match status" value="1"/>
</dbReference>
<dbReference type="GeneID" id="108988906"/>
<proteinExistence type="predicted"/>
<name>A0A2I4EEM1_JUGRE</name>
<dbReference type="AlphaFoldDB" id="A0A2I4EEM1"/>
<keyword evidence="1" id="KW-1185">Reference proteome</keyword>